<keyword evidence="3" id="KW-1185">Reference proteome</keyword>
<proteinExistence type="predicted"/>
<evidence type="ECO:0000313" key="3">
    <source>
        <dbReference type="Proteomes" id="UP000735302"/>
    </source>
</evidence>
<keyword evidence="1" id="KW-0812">Transmembrane</keyword>
<organism evidence="2 3">
    <name type="scientific">Plakobranchus ocellatus</name>
    <dbReference type="NCBI Taxonomy" id="259542"/>
    <lineage>
        <taxon>Eukaryota</taxon>
        <taxon>Metazoa</taxon>
        <taxon>Spiralia</taxon>
        <taxon>Lophotrochozoa</taxon>
        <taxon>Mollusca</taxon>
        <taxon>Gastropoda</taxon>
        <taxon>Heterobranchia</taxon>
        <taxon>Euthyneura</taxon>
        <taxon>Panpulmonata</taxon>
        <taxon>Sacoglossa</taxon>
        <taxon>Placobranchoidea</taxon>
        <taxon>Plakobranchidae</taxon>
        <taxon>Plakobranchus</taxon>
    </lineage>
</organism>
<reference evidence="2 3" key="1">
    <citation type="journal article" date="2021" name="Elife">
        <title>Chloroplast acquisition without the gene transfer in kleptoplastic sea slugs, Plakobranchus ocellatus.</title>
        <authorList>
            <person name="Maeda T."/>
            <person name="Takahashi S."/>
            <person name="Yoshida T."/>
            <person name="Shimamura S."/>
            <person name="Takaki Y."/>
            <person name="Nagai Y."/>
            <person name="Toyoda A."/>
            <person name="Suzuki Y."/>
            <person name="Arimoto A."/>
            <person name="Ishii H."/>
            <person name="Satoh N."/>
            <person name="Nishiyama T."/>
            <person name="Hasebe M."/>
            <person name="Maruyama T."/>
            <person name="Minagawa J."/>
            <person name="Obokata J."/>
            <person name="Shigenobu S."/>
        </authorList>
    </citation>
    <scope>NUCLEOTIDE SEQUENCE [LARGE SCALE GENOMIC DNA]</scope>
</reference>
<keyword evidence="1" id="KW-1133">Transmembrane helix</keyword>
<name>A0AAV4AQT0_9GAST</name>
<comment type="caution">
    <text evidence="2">The sequence shown here is derived from an EMBL/GenBank/DDBJ whole genome shotgun (WGS) entry which is preliminary data.</text>
</comment>
<dbReference type="EMBL" id="BLXT01004027">
    <property type="protein sequence ID" value="GFO08926.1"/>
    <property type="molecule type" value="Genomic_DNA"/>
</dbReference>
<sequence length="162" mass="18272">MTHFHQEISGTGTTQINDKPKQQVYLWRWSYGYCRESTNRDIGTPQAQWHSLALDSQVSVVGFNRHSNNLPAHRGSGQSANYFPDLRISANGASRPKVTITIIAIIIIIIIIIPYLTLRAKRKIYIYIHNKIGSNTSNPSARVPTALQLLVSYSGRRMRSAH</sequence>
<evidence type="ECO:0000313" key="2">
    <source>
        <dbReference type="EMBL" id="GFO08926.1"/>
    </source>
</evidence>
<accession>A0AAV4AQT0</accession>
<gene>
    <name evidence="2" type="ORF">PoB_003543100</name>
</gene>
<feature type="transmembrane region" description="Helical" evidence="1">
    <location>
        <begin position="98"/>
        <end position="118"/>
    </location>
</feature>
<evidence type="ECO:0000256" key="1">
    <source>
        <dbReference type="SAM" id="Phobius"/>
    </source>
</evidence>
<dbReference type="Proteomes" id="UP000735302">
    <property type="component" value="Unassembled WGS sequence"/>
</dbReference>
<keyword evidence="1" id="KW-0472">Membrane</keyword>
<protein>
    <submittedName>
        <fullName evidence="2">Uncharacterized protein</fullName>
    </submittedName>
</protein>
<dbReference type="AlphaFoldDB" id="A0AAV4AQT0"/>